<reference evidence="1" key="1">
    <citation type="submission" date="2009-10" db="EMBL/GenBank/DDBJ databases">
        <title>Complete sequence of chromosome of Methanocaldococcus vulcanius M7.</title>
        <authorList>
            <consortium name="US DOE Joint Genome Institute"/>
            <person name="Lucas S."/>
            <person name="Copeland A."/>
            <person name="Lapidus A."/>
            <person name="Glavina del Rio T."/>
            <person name="Dalin E."/>
            <person name="Tice H."/>
            <person name="Bruce D."/>
            <person name="Goodwin L."/>
            <person name="Pitluck S."/>
            <person name="Lcollab F.I."/>
            <person name="Brettin T."/>
            <person name="Detter J.C."/>
            <person name="Han C."/>
            <person name="Tapia R."/>
            <person name="Kuske C.R."/>
            <person name="Schmutz J."/>
            <person name="Larimer F."/>
            <person name="Land M."/>
            <person name="Hauser L."/>
            <person name="Kyrpides N."/>
            <person name="Ovchinikova G."/>
            <person name="Sieprawska-Lupa M."/>
            <person name="Whitman W.B."/>
            <person name="Woyke T."/>
        </authorList>
    </citation>
    <scope>NUCLEOTIDE SEQUENCE [LARGE SCALE GENOMIC DNA]</scope>
    <source>
        <strain evidence="1">M7</strain>
    </source>
</reference>
<evidence type="ECO:0000313" key="1">
    <source>
        <dbReference type="EMBL" id="ACX72880.1"/>
    </source>
</evidence>
<dbReference type="AlphaFoldDB" id="C9RH28"/>
<gene>
    <name evidence="1" type="ordered locus">Metvu_1022</name>
</gene>
<dbReference type="KEGG" id="mvu:Metvu_1022"/>
<sequence>MIMPTIEQNPEDFVAQSKALKTITLRVPSNIPKKKIEEFIKKLELEEKFKKTEEFKLFVKDEDWKMKIYKIAEFVENYLKKKYPNEKFEIVLDYDGIDDKVVIRVVFKKKLDKRKLKDIKFVEKLVDKINKIIDDVGLECHDKFHELMCCVLVTSELEVL</sequence>
<dbReference type="EMBL" id="CP001787">
    <property type="protein sequence ID" value="ACX72880.1"/>
    <property type="molecule type" value="Genomic_DNA"/>
</dbReference>
<dbReference type="STRING" id="579137.Metvu_1022"/>
<evidence type="ECO:0000313" key="2">
    <source>
        <dbReference type="Proteomes" id="UP000002063"/>
    </source>
</evidence>
<organism evidence="1 2">
    <name type="scientific">Methanocaldococcus vulcanius (strain ATCC 700851 / DSM 12094 / M7)</name>
    <name type="common">Methanococcus vulcanius</name>
    <dbReference type="NCBI Taxonomy" id="579137"/>
    <lineage>
        <taxon>Archaea</taxon>
        <taxon>Methanobacteriati</taxon>
        <taxon>Methanobacteriota</taxon>
        <taxon>Methanomada group</taxon>
        <taxon>Methanococci</taxon>
        <taxon>Methanococcales</taxon>
        <taxon>Methanocaldococcaceae</taxon>
        <taxon>Methanocaldococcus</taxon>
    </lineage>
</organism>
<dbReference type="Proteomes" id="UP000002063">
    <property type="component" value="Chromosome"/>
</dbReference>
<accession>C9RH28</accession>
<keyword evidence="2" id="KW-1185">Reference proteome</keyword>
<dbReference type="HOGENOM" id="CLU_150439_0_0_2"/>
<dbReference type="eggNOG" id="arCOG09630">
    <property type="taxonomic scope" value="Archaea"/>
</dbReference>
<proteinExistence type="predicted"/>
<protein>
    <submittedName>
        <fullName evidence="1">Uncharacterized protein</fullName>
    </submittedName>
</protein>
<name>C9RH28_METVM</name>